<dbReference type="Pfam" id="PF08447">
    <property type="entry name" value="PAS_3"/>
    <property type="match status" value="2"/>
</dbReference>
<keyword evidence="13 16" id="KW-0472">Membrane</keyword>
<feature type="transmembrane region" description="Helical" evidence="16">
    <location>
        <begin position="14"/>
        <end position="36"/>
    </location>
</feature>
<dbReference type="CDD" id="cd16922">
    <property type="entry name" value="HATPase_EvgS-ArcB-TorS-like"/>
    <property type="match status" value="1"/>
</dbReference>
<evidence type="ECO:0000313" key="24">
    <source>
        <dbReference type="Proteomes" id="UP000606498"/>
    </source>
</evidence>
<dbReference type="Pfam" id="PF01627">
    <property type="entry name" value="Hpt"/>
    <property type="match status" value="1"/>
</dbReference>
<evidence type="ECO:0000256" key="1">
    <source>
        <dbReference type="ARBA" id="ARBA00000085"/>
    </source>
</evidence>
<dbReference type="InterPro" id="IPR000700">
    <property type="entry name" value="PAS-assoc_C"/>
</dbReference>
<feature type="domain" description="Response regulatory" evidence="18">
    <location>
        <begin position="1421"/>
        <end position="1537"/>
    </location>
</feature>
<dbReference type="InterPro" id="IPR003661">
    <property type="entry name" value="HisK_dim/P_dom"/>
</dbReference>
<protein>
    <recommendedName>
        <fullName evidence="3">histidine kinase</fullName>
        <ecNumber evidence="3">2.7.13.3</ecNumber>
    </recommendedName>
</protein>
<evidence type="ECO:0000256" key="8">
    <source>
        <dbReference type="ARBA" id="ARBA00022741"/>
    </source>
</evidence>
<evidence type="ECO:0000256" key="13">
    <source>
        <dbReference type="ARBA" id="ARBA00023136"/>
    </source>
</evidence>
<feature type="domain" description="Histidine kinase" evidence="17">
    <location>
        <begin position="1043"/>
        <end position="1264"/>
    </location>
</feature>
<accession>A0ABQ1T0K5</accession>
<dbReference type="PROSITE" id="PS50112">
    <property type="entry name" value="PAS"/>
    <property type="match status" value="3"/>
</dbReference>
<evidence type="ECO:0000256" key="14">
    <source>
        <dbReference type="PROSITE-ProRule" id="PRU00110"/>
    </source>
</evidence>
<keyword evidence="10" id="KW-0067">ATP-binding</keyword>
<dbReference type="InterPro" id="IPR036641">
    <property type="entry name" value="HPT_dom_sf"/>
</dbReference>
<feature type="modified residue" description="4-aspartylphosphate" evidence="15">
    <location>
        <position position="1329"/>
    </location>
</feature>
<dbReference type="CDD" id="cd17546">
    <property type="entry name" value="REC_hyHK_CKI1_RcsC-like"/>
    <property type="match status" value="2"/>
</dbReference>
<feature type="domain" description="HAMP" evidence="21">
    <location>
        <begin position="330"/>
        <end position="383"/>
    </location>
</feature>
<dbReference type="EMBL" id="BMKO01000002">
    <property type="protein sequence ID" value="GGE73304.1"/>
    <property type="molecule type" value="Genomic_DNA"/>
</dbReference>
<keyword evidence="5 15" id="KW-0597">Phosphoprotein</keyword>
<dbReference type="Gene3D" id="3.30.450.20">
    <property type="entry name" value="PAS domain"/>
    <property type="match status" value="7"/>
</dbReference>
<feature type="modified residue" description="4-aspartylphosphate" evidence="15">
    <location>
        <position position="1470"/>
    </location>
</feature>
<dbReference type="PROSITE" id="PS50109">
    <property type="entry name" value="HIS_KIN"/>
    <property type="match status" value="1"/>
</dbReference>
<gene>
    <name evidence="23" type="ORF">GCM10011520_12330</name>
</gene>
<dbReference type="PROSITE" id="PS50110">
    <property type="entry name" value="RESPONSE_REGULATORY"/>
    <property type="match status" value="2"/>
</dbReference>
<evidence type="ECO:0000259" key="21">
    <source>
        <dbReference type="PROSITE" id="PS50885"/>
    </source>
</evidence>
<evidence type="ECO:0000256" key="15">
    <source>
        <dbReference type="PROSITE-ProRule" id="PRU00169"/>
    </source>
</evidence>
<evidence type="ECO:0000259" key="19">
    <source>
        <dbReference type="PROSITE" id="PS50112"/>
    </source>
</evidence>
<dbReference type="GO" id="GO:0016301">
    <property type="term" value="F:kinase activity"/>
    <property type="evidence" value="ECO:0007669"/>
    <property type="project" value="UniProtKB-KW"/>
</dbReference>
<dbReference type="Gene3D" id="1.20.120.160">
    <property type="entry name" value="HPT domain"/>
    <property type="match status" value="1"/>
</dbReference>
<dbReference type="InterPro" id="IPR008207">
    <property type="entry name" value="Sig_transdc_His_kin_Hpt_dom"/>
</dbReference>
<dbReference type="Pfam" id="PF13426">
    <property type="entry name" value="PAS_9"/>
    <property type="match status" value="3"/>
</dbReference>
<dbReference type="Gene3D" id="1.10.287.130">
    <property type="match status" value="1"/>
</dbReference>
<dbReference type="SMART" id="SM00086">
    <property type="entry name" value="PAC"/>
    <property type="match status" value="5"/>
</dbReference>
<dbReference type="CDD" id="cd00082">
    <property type="entry name" value="HisKA"/>
    <property type="match status" value="1"/>
</dbReference>
<evidence type="ECO:0000259" key="17">
    <source>
        <dbReference type="PROSITE" id="PS50109"/>
    </source>
</evidence>
<comment type="caution">
    <text evidence="23">The sequence shown here is derived from an EMBL/GenBank/DDBJ whole genome shotgun (WGS) entry which is preliminary data.</text>
</comment>
<evidence type="ECO:0000256" key="6">
    <source>
        <dbReference type="ARBA" id="ARBA00022679"/>
    </source>
</evidence>
<feature type="domain" description="PAC" evidence="20">
    <location>
        <begin position="718"/>
        <end position="770"/>
    </location>
</feature>
<evidence type="ECO:0000259" key="18">
    <source>
        <dbReference type="PROSITE" id="PS50110"/>
    </source>
</evidence>
<dbReference type="PROSITE" id="PS50885">
    <property type="entry name" value="HAMP"/>
    <property type="match status" value="1"/>
</dbReference>
<evidence type="ECO:0000256" key="9">
    <source>
        <dbReference type="ARBA" id="ARBA00022777"/>
    </source>
</evidence>
<keyword evidence="7 16" id="KW-0812">Transmembrane</keyword>
<organism evidence="23 24">
    <name type="scientific">Shewanella carassii</name>
    <dbReference type="NCBI Taxonomy" id="1987584"/>
    <lineage>
        <taxon>Bacteria</taxon>
        <taxon>Pseudomonadati</taxon>
        <taxon>Pseudomonadota</taxon>
        <taxon>Gammaproteobacteria</taxon>
        <taxon>Alteromonadales</taxon>
        <taxon>Shewanellaceae</taxon>
        <taxon>Shewanella</taxon>
    </lineage>
</organism>
<dbReference type="SMART" id="SM00387">
    <property type="entry name" value="HATPase_c"/>
    <property type="match status" value="1"/>
</dbReference>
<dbReference type="InterPro" id="IPR036890">
    <property type="entry name" value="HATPase_C_sf"/>
</dbReference>
<evidence type="ECO:0000256" key="12">
    <source>
        <dbReference type="ARBA" id="ARBA00023012"/>
    </source>
</evidence>
<dbReference type="Gene3D" id="3.30.565.10">
    <property type="entry name" value="Histidine kinase-like ATPase, C-terminal domain"/>
    <property type="match status" value="1"/>
</dbReference>
<evidence type="ECO:0000256" key="4">
    <source>
        <dbReference type="ARBA" id="ARBA00022475"/>
    </source>
</evidence>
<dbReference type="RefSeq" id="WP_100142552.1">
    <property type="nucleotide sequence ID" value="NZ_BMKO01000002.1"/>
</dbReference>
<feature type="domain" description="PAS" evidence="19">
    <location>
        <begin position="899"/>
        <end position="969"/>
    </location>
</feature>
<dbReference type="Pfam" id="PF00072">
    <property type="entry name" value="Response_reg"/>
    <property type="match status" value="2"/>
</dbReference>
<dbReference type="Pfam" id="PF22673">
    <property type="entry name" value="MCP-like_PDC_1"/>
    <property type="match status" value="1"/>
</dbReference>
<dbReference type="Proteomes" id="UP000606498">
    <property type="component" value="Unassembled WGS sequence"/>
</dbReference>
<evidence type="ECO:0000256" key="16">
    <source>
        <dbReference type="SAM" id="Phobius"/>
    </source>
</evidence>
<comment type="subcellular location">
    <subcellularLocation>
        <location evidence="2">Cell membrane</location>
        <topology evidence="2">Multi-pass membrane protein</topology>
    </subcellularLocation>
</comment>
<dbReference type="PANTHER" id="PTHR45339">
    <property type="entry name" value="HYBRID SIGNAL TRANSDUCTION HISTIDINE KINASE J"/>
    <property type="match status" value="1"/>
</dbReference>
<dbReference type="InterPro" id="IPR000014">
    <property type="entry name" value="PAS"/>
</dbReference>
<dbReference type="InterPro" id="IPR003660">
    <property type="entry name" value="HAMP_dom"/>
</dbReference>
<evidence type="ECO:0000256" key="3">
    <source>
        <dbReference type="ARBA" id="ARBA00012438"/>
    </source>
</evidence>
<evidence type="ECO:0000259" key="22">
    <source>
        <dbReference type="PROSITE" id="PS50894"/>
    </source>
</evidence>
<dbReference type="Pfam" id="PF02518">
    <property type="entry name" value="HATPase_c"/>
    <property type="match status" value="1"/>
</dbReference>
<feature type="domain" description="HPt" evidence="22">
    <location>
        <begin position="1583"/>
        <end position="1674"/>
    </location>
</feature>
<dbReference type="InterPro" id="IPR005467">
    <property type="entry name" value="His_kinase_dom"/>
</dbReference>
<evidence type="ECO:0000256" key="7">
    <source>
        <dbReference type="ARBA" id="ARBA00022692"/>
    </source>
</evidence>
<dbReference type="InterPro" id="IPR011006">
    <property type="entry name" value="CheY-like_superfamily"/>
</dbReference>
<dbReference type="InterPro" id="IPR001610">
    <property type="entry name" value="PAC"/>
</dbReference>
<dbReference type="SUPFAM" id="SSF47226">
    <property type="entry name" value="Histidine-containing phosphotransfer domain, HPT domain"/>
    <property type="match status" value="1"/>
</dbReference>
<keyword evidence="9 23" id="KW-0418">Kinase</keyword>
<dbReference type="EC" id="2.7.13.3" evidence="3"/>
<feature type="domain" description="PAC" evidence="20">
    <location>
        <begin position="848"/>
        <end position="898"/>
    </location>
</feature>
<evidence type="ECO:0000256" key="2">
    <source>
        <dbReference type="ARBA" id="ARBA00004651"/>
    </source>
</evidence>
<dbReference type="SUPFAM" id="SSF55874">
    <property type="entry name" value="ATPase domain of HSP90 chaperone/DNA topoisomerase II/histidine kinase"/>
    <property type="match status" value="1"/>
</dbReference>
<keyword evidence="24" id="KW-1185">Reference proteome</keyword>
<feature type="modified residue" description="Phosphohistidine" evidence="14">
    <location>
        <position position="1622"/>
    </location>
</feature>
<feature type="domain" description="PAS" evidence="19">
    <location>
        <begin position="517"/>
        <end position="563"/>
    </location>
</feature>
<dbReference type="PRINTS" id="PR00344">
    <property type="entry name" value="BCTRLSENSOR"/>
</dbReference>
<dbReference type="InterPro" id="IPR013655">
    <property type="entry name" value="PAS_fold_3"/>
</dbReference>
<evidence type="ECO:0000259" key="20">
    <source>
        <dbReference type="PROSITE" id="PS50113"/>
    </source>
</evidence>
<keyword evidence="8" id="KW-0547">Nucleotide-binding</keyword>
<evidence type="ECO:0000256" key="10">
    <source>
        <dbReference type="ARBA" id="ARBA00022840"/>
    </source>
</evidence>
<proteinExistence type="predicted"/>
<evidence type="ECO:0000313" key="23">
    <source>
        <dbReference type="EMBL" id="GGE73304.1"/>
    </source>
</evidence>
<keyword evidence="11 16" id="KW-1133">Transmembrane helix</keyword>
<dbReference type="PROSITE" id="PS50113">
    <property type="entry name" value="PAC"/>
    <property type="match status" value="2"/>
</dbReference>
<dbReference type="InterPro" id="IPR035965">
    <property type="entry name" value="PAS-like_dom_sf"/>
</dbReference>
<dbReference type="CDD" id="cd12913">
    <property type="entry name" value="PDC1_MCP_like"/>
    <property type="match status" value="1"/>
</dbReference>
<dbReference type="PROSITE" id="PS50894">
    <property type="entry name" value="HPT"/>
    <property type="match status" value="1"/>
</dbReference>
<keyword evidence="12" id="KW-0902">Two-component regulatory system</keyword>
<feature type="transmembrane region" description="Helical" evidence="16">
    <location>
        <begin position="307"/>
        <end position="327"/>
    </location>
</feature>
<evidence type="ECO:0000256" key="11">
    <source>
        <dbReference type="ARBA" id="ARBA00022989"/>
    </source>
</evidence>
<sequence>MPDTATLRTFRSRILLQIAIPLITIMTVVSGVTGWFNYQDEEKAFFTDLAEKADFAAKRLEFELSLAQRDTQTLAFDLGNLESFEHLLQPGNLYHLLTERLHRNPNFYGSAIAFQPGVLDGQKRFAPYAFRQDLSIATMDIGQEAYDYTSGEWAWWTEALKLADGFWTPPYFDEGAGNTLMITFSQRFGGEAAPLGVVTTDLALSSLPARLGIDPKKLLVLDNQGHLIYHPDNNLNRSAKLEDWLANTAEGKEAAQHVYAADTPEVALSDLNDVQYLASVARVAPLEWRVLVITPQKQLLRSFLKNFSSLTINLLLLAMILLVTSYWSAKRLTQPLEQLEAGIVDFSKGLIKRLQKPEGVVREIATLSNKFNEMAEILEEREQALLDSRGNRFAKLIDGMSDKSFYCSMDPNGAIVQASDGVEKVLGITPEVLRRKYQRLFSSNSINEANWQYMERALAGESVPPHQVELADVEGGLRRLDLFMQPLLDDEGKLISVEMLFNDVTEQFSAAAWANAVLEAAPEAMLIVDEGGMLVFSNSRCQELFGYDAEEMLKLNIDQLLPEVDRLEHAAKRHAFVTEGKERMMAKGKALQALKCDGSQFPVQIGLSLLPVDHQGKRQVAASIRDLTEQLAVERKIRESESRFRGLVSNIPGAVYRTRVDEQWTMEYVSDNITEISGYPAWHFIDSKKRSYGSLVIDEDKQLCIDTINSALAEQQPFDVEYRIRHRDGAVRWIHEKGKATYDEDGNPLWFDGSLNDITDSKLAQEKMEQSREQLETITESVPSTVYQLFWQSPQQRRFTFLSSAAIATLGHHKNEVMADFELVAERIVAEDRDSIIRLLSGENGLQWIKEFRYQHPSGEMRWLEAGAKGSKQQDGMLWNGYLTDISGRKAMETELAQSEAHFRALFDNAGIGIVNLDDRGNIMDCNGQFCTDMGMSAEQLKRRSFADLMAPEDRGNASELYERLKRSDDHSVSGEWRLLSASGEPMWMAVNASELEEDEVRQRSVVMSIANITRLKLLSNELMLAKEDADAANKAKSDFLANMSHEIRTPMNAIIGMSQLCLQTKLDRKQRNYVEKIERASQSLLGIINDILDFSKIEAGKLDIEVVPFQLDSILEDLGDMFSERAADKQLELLFAVAPSVPSHLEGDPLRLGQVLINLMNNAIKFTERGEVMLSITELSREQDEVILRFAVRDSGIGLTAEQQARLFKSFSQADTSTTRKYGGTGLGLAISKQLVELMGGEIGVESQFGNGSCFFFTVRLKVADNDALNVEQELEGMPILVVDDNGTARDILRTTLESMGFAVDCARSGMEALDKVKRQSYKMALIDWKMPELDGMETARQMLQLKEPPLILMVSAHANSDFIEQLERLGLNGYITKPVSASRLLDGIMLALGRQGHIPIRRKALDLESLQLAALAGKRVLLVEDNEMNQEVATEFLEQVGINLSIAENGQIALEKLAQQPFDLVLMDCQMPVMDGYQATEALRKMPGLEQLPVIAMTANAMAGDKEMCLRVGMNDHIAKPIEVSLLYQVLLQYLTGGSRLGSPENAEVGEPSEEKTAHLVSWPEQESLDIDRGLQLVQYSERLYRRIFERFLTSQGNVGKRIRKALKEQQQEEAVRAAHTLKGLAGNLCSEPLVEEARQLEAKLAAGEACEQELLAVETRVAAIVEAIATWIGDKPQSDPQKEADAAEEMDTEALKAALVQLLQTLEDADADAVVQLEALSRRVSQPLWQRLKPVSSMVGSYQFDDAADLIRELQQELNEAE</sequence>
<comment type="catalytic activity">
    <reaction evidence="1">
        <text>ATP + protein L-histidine = ADP + protein N-phospho-L-histidine.</text>
        <dbReference type="EC" id="2.7.13.3"/>
    </reaction>
</comment>
<keyword evidence="6" id="KW-0808">Transferase</keyword>
<dbReference type="Pfam" id="PF00512">
    <property type="entry name" value="HisKA"/>
    <property type="match status" value="1"/>
</dbReference>
<dbReference type="SMART" id="SM00388">
    <property type="entry name" value="HisKA"/>
    <property type="match status" value="1"/>
</dbReference>
<name>A0ABQ1T0K5_9GAMM</name>
<feature type="domain" description="PAS" evidence="19">
    <location>
        <begin position="640"/>
        <end position="715"/>
    </location>
</feature>
<dbReference type="InterPro" id="IPR003594">
    <property type="entry name" value="HATPase_dom"/>
</dbReference>
<dbReference type="Gene3D" id="3.40.50.2300">
    <property type="match status" value="2"/>
</dbReference>
<dbReference type="PANTHER" id="PTHR45339:SF1">
    <property type="entry name" value="HYBRID SIGNAL TRANSDUCTION HISTIDINE KINASE J"/>
    <property type="match status" value="1"/>
</dbReference>
<dbReference type="InterPro" id="IPR004358">
    <property type="entry name" value="Sig_transdc_His_kin-like_C"/>
</dbReference>
<keyword evidence="4" id="KW-1003">Cell membrane</keyword>
<dbReference type="SUPFAM" id="SSF52172">
    <property type="entry name" value="CheY-like"/>
    <property type="match status" value="2"/>
</dbReference>
<feature type="domain" description="Response regulatory" evidence="18">
    <location>
        <begin position="1280"/>
        <end position="1394"/>
    </location>
</feature>
<dbReference type="NCBIfam" id="TIGR00229">
    <property type="entry name" value="sensory_box"/>
    <property type="match status" value="4"/>
</dbReference>
<evidence type="ECO:0000256" key="5">
    <source>
        <dbReference type="ARBA" id="ARBA00022553"/>
    </source>
</evidence>
<reference evidence="24" key="1">
    <citation type="journal article" date="2019" name="Int. J. Syst. Evol. Microbiol.">
        <title>The Global Catalogue of Microorganisms (GCM) 10K type strain sequencing project: providing services to taxonomists for standard genome sequencing and annotation.</title>
        <authorList>
            <consortium name="The Broad Institute Genomics Platform"/>
            <consortium name="The Broad Institute Genome Sequencing Center for Infectious Disease"/>
            <person name="Wu L."/>
            <person name="Ma J."/>
        </authorList>
    </citation>
    <scope>NUCLEOTIDE SEQUENCE [LARGE SCALE GENOMIC DNA]</scope>
    <source>
        <strain evidence="24">CGMCC 1.16033</strain>
    </source>
</reference>
<dbReference type="SMART" id="SM00091">
    <property type="entry name" value="PAS"/>
    <property type="match status" value="5"/>
</dbReference>
<dbReference type="CDD" id="cd00130">
    <property type="entry name" value="PAS"/>
    <property type="match status" value="5"/>
</dbReference>
<dbReference type="InterPro" id="IPR001789">
    <property type="entry name" value="Sig_transdc_resp-reg_receiver"/>
</dbReference>
<dbReference type="SUPFAM" id="SSF47384">
    <property type="entry name" value="Homodimeric domain of signal transducing histidine kinase"/>
    <property type="match status" value="1"/>
</dbReference>
<dbReference type="SMART" id="SM00448">
    <property type="entry name" value="REC"/>
    <property type="match status" value="2"/>
</dbReference>
<dbReference type="SUPFAM" id="SSF55785">
    <property type="entry name" value="PYP-like sensor domain (PAS domain)"/>
    <property type="match status" value="5"/>
</dbReference>
<dbReference type="InterPro" id="IPR036097">
    <property type="entry name" value="HisK_dim/P_sf"/>
</dbReference>